<organism evidence="2 3">
    <name type="scientific">Marinobacter salexigens</name>
    <dbReference type="NCBI Taxonomy" id="1925763"/>
    <lineage>
        <taxon>Bacteria</taxon>
        <taxon>Pseudomonadati</taxon>
        <taxon>Pseudomonadota</taxon>
        <taxon>Gammaproteobacteria</taxon>
        <taxon>Pseudomonadales</taxon>
        <taxon>Marinobacteraceae</taxon>
        <taxon>Marinobacter</taxon>
    </lineage>
</organism>
<feature type="transmembrane region" description="Helical" evidence="1">
    <location>
        <begin position="42"/>
        <end position="61"/>
    </location>
</feature>
<evidence type="ECO:0008006" key="4">
    <source>
        <dbReference type="Google" id="ProtNLM"/>
    </source>
</evidence>
<evidence type="ECO:0000256" key="1">
    <source>
        <dbReference type="SAM" id="Phobius"/>
    </source>
</evidence>
<evidence type="ECO:0000313" key="3">
    <source>
        <dbReference type="Proteomes" id="UP000753376"/>
    </source>
</evidence>
<dbReference type="EMBL" id="JAHKPV010000018">
    <property type="protein sequence ID" value="MBU2874318.1"/>
    <property type="molecule type" value="Genomic_DNA"/>
</dbReference>
<keyword evidence="1" id="KW-1133">Transmembrane helix</keyword>
<comment type="caution">
    <text evidence="2">The sequence shown here is derived from an EMBL/GenBank/DDBJ whole genome shotgun (WGS) entry which is preliminary data.</text>
</comment>
<sequence>MNRIQSSNEVLEISSFPGMLAGFCGVVLMGAVYGWFAGKASAVDLAIILFCVVVFSCLLDYRVVVISLEKEEVLIHSTRLISKKTFSVPISLIEGVSIRTGKGTSSHAGVVHIDTTNGPYTVTSMASMGHKKQRKVASEIKKFLGLV</sequence>
<accession>A0ABS6A8A3</accession>
<name>A0ABS6A8A3_9GAMM</name>
<reference evidence="2 3" key="1">
    <citation type="submission" date="2021-05" db="EMBL/GenBank/DDBJ databases">
        <title>Draft genomes of bacteria isolated from model marine particles.</title>
        <authorList>
            <person name="Datta M.S."/>
            <person name="Schwartzman J.A."/>
            <person name="Enke T.N."/>
            <person name="Saavedra J."/>
            <person name="Cermak N."/>
            <person name="Cordero O.X."/>
        </authorList>
    </citation>
    <scope>NUCLEOTIDE SEQUENCE [LARGE SCALE GENOMIC DNA]</scope>
    <source>
        <strain evidence="2 3">D2M19</strain>
    </source>
</reference>
<keyword evidence="1" id="KW-0472">Membrane</keyword>
<keyword evidence="1" id="KW-0812">Transmembrane</keyword>
<proteinExistence type="predicted"/>
<dbReference type="RefSeq" id="WP_216008165.1">
    <property type="nucleotide sequence ID" value="NZ_JAHKPV010000018.1"/>
</dbReference>
<evidence type="ECO:0000313" key="2">
    <source>
        <dbReference type="EMBL" id="MBU2874318.1"/>
    </source>
</evidence>
<gene>
    <name evidence="2" type="ORF">KO508_09905</name>
</gene>
<dbReference type="Proteomes" id="UP000753376">
    <property type="component" value="Unassembled WGS sequence"/>
</dbReference>
<feature type="transmembrane region" description="Helical" evidence="1">
    <location>
        <begin position="16"/>
        <end position="36"/>
    </location>
</feature>
<keyword evidence="3" id="KW-1185">Reference proteome</keyword>
<protein>
    <recommendedName>
        <fullName evidence="4">DUF304 domain-containing protein</fullName>
    </recommendedName>
</protein>